<dbReference type="RefSeq" id="WP_338003092.1">
    <property type="nucleotide sequence ID" value="NZ_JAOPKA010000003.1"/>
</dbReference>
<dbReference type="Gene3D" id="2.60.40.420">
    <property type="entry name" value="Cupredoxins - blue copper proteins"/>
    <property type="match status" value="1"/>
</dbReference>
<keyword evidence="3" id="KW-1185">Reference proteome</keyword>
<dbReference type="EMBL" id="JAOPKA010000003">
    <property type="protein sequence ID" value="MCU4741264.1"/>
    <property type="molecule type" value="Genomic_DNA"/>
</dbReference>
<proteinExistence type="predicted"/>
<protein>
    <recommendedName>
        <fullName evidence="5">Plastocyanin</fullName>
    </recommendedName>
</protein>
<gene>
    <name evidence="2" type="ORF">OB955_06175</name>
    <name evidence="1" type="ORF">OB960_07600</name>
</gene>
<dbReference type="InterPro" id="IPR008972">
    <property type="entry name" value="Cupredoxin"/>
</dbReference>
<evidence type="ECO:0008006" key="5">
    <source>
        <dbReference type="Google" id="ProtNLM"/>
    </source>
</evidence>
<dbReference type="PROSITE" id="PS51257">
    <property type="entry name" value="PROKAR_LIPOPROTEIN"/>
    <property type="match status" value="1"/>
</dbReference>
<reference evidence="1 3" key="1">
    <citation type="submission" date="2022-09" db="EMBL/GenBank/DDBJ databases">
        <title>Enrichment on poylsaccharides allowed isolation of novel metabolic and taxonomic groups of Haloarchaea.</title>
        <authorList>
            <person name="Sorokin D.Y."/>
            <person name="Elcheninov A.G."/>
            <person name="Khizhniak T.V."/>
            <person name="Kolganova T.V."/>
            <person name="Kublanov I.V."/>
        </authorList>
    </citation>
    <scope>NUCLEOTIDE SEQUENCE</scope>
    <source>
        <strain evidence="2 3">AArc-m2/3/4</strain>
        <strain evidence="1">AArc-xg1-1</strain>
    </source>
</reference>
<name>A0AAP2YXD0_9EURY</name>
<dbReference type="Proteomes" id="UP001320972">
    <property type="component" value="Unassembled WGS sequence"/>
</dbReference>
<dbReference type="Proteomes" id="UP001321018">
    <property type="component" value="Unassembled WGS sequence"/>
</dbReference>
<dbReference type="EMBL" id="JAOPKB010000002">
    <property type="protein sequence ID" value="MCU4972321.1"/>
    <property type="molecule type" value="Genomic_DNA"/>
</dbReference>
<evidence type="ECO:0000313" key="1">
    <source>
        <dbReference type="EMBL" id="MCU4741264.1"/>
    </source>
</evidence>
<sequence length="137" mass="15329">MNRRNFLAAGTSALIAGFAGCFGDDGLPDVDEEDIVVEITADNREFDPMRSEIEPGEAVRWNNESDETYLINTNNTYSETENWDFEYELEPGESVAYLFEDAGYYAFHEDGQTALRMCGGVAVGEPEADMPDLMCER</sequence>
<dbReference type="AlphaFoldDB" id="A0AAP2YXD0"/>
<accession>A0AAP2YXD0</accession>
<evidence type="ECO:0000313" key="4">
    <source>
        <dbReference type="Proteomes" id="UP001321018"/>
    </source>
</evidence>
<dbReference type="SUPFAM" id="SSF49503">
    <property type="entry name" value="Cupredoxins"/>
    <property type="match status" value="1"/>
</dbReference>
<comment type="caution">
    <text evidence="1">The sequence shown here is derived from an EMBL/GenBank/DDBJ whole genome shotgun (WGS) entry which is preliminary data.</text>
</comment>
<evidence type="ECO:0000313" key="3">
    <source>
        <dbReference type="Proteomes" id="UP001320972"/>
    </source>
</evidence>
<evidence type="ECO:0000313" key="2">
    <source>
        <dbReference type="EMBL" id="MCU4972321.1"/>
    </source>
</evidence>
<organism evidence="1 4">
    <name type="scientific">Natronoglomus mannanivorans</name>
    <dbReference type="NCBI Taxonomy" id="2979990"/>
    <lineage>
        <taxon>Archaea</taxon>
        <taxon>Methanobacteriati</taxon>
        <taxon>Methanobacteriota</taxon>
        <taxon>Stenosarchaea group</taxon>
        <taxon>Halobacteria</taxon>
        <taxon>Halobacteriales</taxon>
        <taxon>Natrialbaceae</taxon>
        <taxon>Natronoglomus</taxon>
    </lineage>
</organism>